<dbReference type="Gene3D" id="1.10.10.60">
    <property type="entry name" value="Homeodomain-like"/>
    <property type="match status" value="1"/>
</dbReference>
<dbReference type="Pfam" id="PF02954">
    <property type="entry name" value="HTH_8"/>
    <property type="match status" value="1"/>
</dbReference>
<evidence type="ECO:0000259" key="1">
    <source>
        <dbReference type="SMART" id="SM00091"/>
    </source>
</evidence>
<dbReference type="NCBIfam" id="TIGR02040">
    <property type="entry name" value="PpsR-CrtJ"/>
    <property type="match status" value="1"/>
</dbReference>
<feature type="domain" description="PAS" evidence="1">
    <location>
        <begin position="29"/>
        <end position="95"/>
    </location>
</feature>
<organism evidence="2">
    <name type="scientific">Alsobacter sp. KACC 23698</name>
    <dbReference type="NCBI Taxonomy" id="3149229"/>
    <lineage>
        <taxon>Bacteria</taxon>
        <taxon>Pseudomonadati</taxon>
        <taxon>Pseudomonadota</taxon>
        <taxon>Alphaproteobacteria</taxon>
        <taxon>Hyphomicrobiales</taxon>
        <taxon>Alsobacteraceae</taxon>
        <taxon>Alsobacter</taxon>
    </lineage>
</organism>
<dbReference type="SUPFAM" id="SSF55785">
    <property type="entry name" value="PYP-like sensor domain (PAS domain)"/>
    <property type="match status" value="1"/>
</dbReference>
<accession>A0AAU7JDV4</accession>
<feature type="domain" description="PAS" evidence="1">
    <location>
        <begin position="283"/>
        <end position="352"/>
    </location>
</feature>
<dbReference type="Gene3D" id="3.30.450.20">
    <property type="entry name" value="PAS domain"/>
    <property type="match status" value="3"/>
</dbReference>
<dbReference type="RefSeq" id="WP_406855328.1">
    <property type="nucleotide sequence ID" value="NZ_CP157484.1"/>
</dbReference>
<dbReference type="InterPro" id="IPR000014">
    <property type="entry name" value="PAS"/>
</dbReference>
<dbReference type="CDD" id="cd00130">
    <property type="entry name" value="PAS"/>
    <property type="match status" value="1"/>
</dbReference>
<name>A0AAU7JDV4_9HYPH</name>
<dbReference type="SMART" id="SM00091">
    <property type="entry name" value="PAS"/>
    <property type="match status" value="3"/>
</dbReference>
<dbReference type="AlphaFoldDB" id="A0AAU7JDV4"/>
<gene>
    <name evidence="2" type="primary">ppsR</name>
    <name evidence="2" type="ORF">ABEG18_22765</name>
</gene>
<dbReference type="InterPro" id="IPR035965">
    <property type="entry name" value="PAS-like_dom_sf"/>
</dbReference>
<dbReference type="EMBL" id="CP157484">
    <property type="protein sequence ID" value="XBO38490.1"/>
    <property type="molecule type" value="Genomic_DNA"/>
</dbReference>
<dbReference type="Gene3D" id="1.20.5.430">
    <property type="match status" value="1"/>
</dbReference>
<proteinExistence type="predicted"/>
<dbReference type="PRINTS" id="PR01590">
    <property type="entry name" value="HTHFIS"/>
</dbReference>
<evidence type="ECO:0000313" key="2">
    <source>
        <dbReference type="EMBL" id="XBO38490.1"/>
    </source>
</evidence>
<sequence>MSITDRAPKRQEARPFGAEPKLVGSFDADTAAEVISAAADLALVVDSKGIIRDLAVGSDDLAPLGLRVWRGAPLADTLGPDSRHKAAELLAADAAAGPVEARWRHLNHVTPRGDELPIRYAPVRLAQGHVLLVGRDMQATVALQRRLVAAEQARVRDYARISGAEGRYRMLFQASSEAVLIIDPLTARVLEANPAACEVFGKPAQALCRLELPALFEPNRRAGVESLIAAVRLTGKGDEVATTLTEAEAPFRLSVSLFRQESGLRCLVRMVPAAPSVSGGGDPAIASIIDRMPEGFILAGMDRRIRVANLAFLEAIQLSVPEQVRGEPLDRWLGRTSVDLDVLMSALRDKGSVRQFVTVIRGEYGSREEVEITAVALDGVTDPCVGLTVRVSPGATALDGRERPKSAARLTELIGQMPLKSLVRETTDEVERRCIETALRLTKDNRASAAEMLGLSRQSLYAKLRRFGLAYAEDDAEQG</sequence>
<dbReference type="InterPro" id="IPR009057">
    <property type="entry name" value="Homeodomain-like_sf"/>
</dbReference>
<dbReference type="InterPro" id="IPR002197">
    <property type="entry name" value="HTH_Fis"/>
</dbReference>
<dbReference type="InterPro" id="IPR011785">
    <property type="entry name" value="Tscrpt_reg_PpsR-CrtJ"/>
</dbReference>
<dbReference type="Pfam" id="PF13188">
    <property type="entry name" value="PAS_8"/>
    <property type="match status" value="2"/>
</dbReference>
<protein>
    <submittedName>
        <fullName evidence="2">Transcriptional regulator PpsR</fullName>
    </submittedName>
</protein>
<reference evidence="2" key="1">
    <citation type="submission" date="2024-05" db="EMBL/GenBank/DDBJ databases">
        <authorList>
            <person name="Kim S."/>
            <person name="Heo J."/>
            <person name="Choi H."/>
            <person name="Choi Y."/>
            <person name="Kwon S.-W."/>
            <person name="Kim Y."/>
        </authorList>
    </citation>
    <scope>NUCLEOTIDE SEQUENCE</scope>
    <source>
        <strain evidence="2">KACC 23698</strain>
    </source>
</reference>
<dbReference type="GO" id="GO:0043565">
    <property type="term" value="F:sequence-specific DNA binding"/>
    <property type="evidence" value="ECO:0007669"/>
    <property type="project" value="InterPro"/>
</dbReference>
<dbReference type="SUPFAM" id="SSF46689">
    <property type="entry name" value="Homeodomain-like"/>
    <property type="match status" value="1"/>
</dbReference>
<feature type="domain" description="PAS" evidence="1">
    <location>
        <begin position="166"/>
        <end position="233"/>
    </location>
</feature>